<dbReference type="AlphaFoldDB" id="A0A9J5ZTC9"/>
<comment type="caution">
    <text evidence="1">The sequence shown here is derived from an EMBL/GenBank/DDBJ whole genome shotgun (WGS) entry which is preliminary data.</text>
</comment>
<organism evidence="1 2">
    <name type="scientific">Solanum commersonii</name>
    <name type="common">Commerson's wild potato</name>
    <name type="synonym">Commerson's nightshade</name>
    <dbReference type="NCBI Taxonomy" id="4109"/>
    <lineage>
        <taxon>Eukaryota</taxon>
        <taxon>Viridiplantae</taxon>
        <taxon>Streptophyta</taxon>
        <taxon>Embryophyta</taxon>
        <taxon>Tracheophyta</taxon>
        <taxon>Spermatophyta</taxon>
        <taxon>Magnoliopsida</taxon>
        <taxon>eudicotyledons</taxon>
        <taxon>Gunneridae</taxon>
        <taxon>Pentapetalae</taxon>
        <taxon>asterids</taxon>
        <taxon>lamiids</taxon>
        <taxon>Solanales</taxon>
        <taxon>Solanaceae</taxon>
        <taxon>Solanoideae</taxon>
        <taxon>Solaneae</taxon>
        <taxon>Solanum</taxon>
    </lineage>
</organism>
<evidence type="ECO:0000313" key="1">
    <source>
        <dbReference type="EMBL" id="KAG5615274.1"/>
    </source>
</evidence>
<proteinExistence type="predicted"/>
<dbReference type="EMBL" id="JACXVP010000003">
    <property type="protein sequence ID" value="KAG5615274.1"/>
    <property type="molecule type" value="Genomic_DNA"/>
</dbReference>
<reference evidence="1 2" key="1">
    <citation type="submission" date="2020-09" db="EMBL/GenBank/DDBJ databases">
        <title>De no assembly of potato wild relative species, Solanum commersonii.</title>
        <authorList>
            <person name="Cho K."/>
        </authorList>
    </citation>
    <scope>NUCLEOTIDE SEQUENCE [LARGE SCALE GENOMIC DNA]</scope>
    <source>
        <strain evidence="1">LZ3.2</strain>
        <tissue evidence="1">Leaf</tissue>
    </source>
</reference>
<keyword evidence="2" id="KW-1185">Reference proteome</keyword>
<evidence type="ECO:0000313" key="2">
    <source>
        <dbReference type="Proteomes" id="UP000824120"/>
    </source>
</evidence>
<accession>A0A9J5ZTC9</accession>
<name>A0A9J5ZTC9_SOLCO</name>
<gene>
    <name evidence="1" type="ORF">H5410_015098</name>
</gene>
<sequence length="91" mass="10750">MVEPPGQNSENTVREFYASYATTVKKTMPEKGKELTQPPLLRTMVQEILVDISERTIHQFLHTQTHRLRSKSNKEFLSERRFIEIGRRIYS</sequence>
<dbReference type="Proteomes" id="UP000824120">
    <property type="component" value="Chromosome 3"/>
</dbReference>
<dbReference type="OrthoDB" id="10496039at2759"/>
<protein>
    <submittedName>
        <fullName evidence="1">Uncharacterized protein</fullName>
    </submittedName>
</protein>